<feature type="transmembrane region" description="Helical" evidence="1">
    <location>
        <begin position="145"/>
        <end position="165"/>
    </location>
</feature>
<evidence type="ECO:0000313" key="3">
    <source>
        <dbReference type="Proteomes" id="UP000824073"/>
    </source>
</evidence>
<reference evidence="2" key="2">
    <citation type="journal article" date="2021" name="PeerJ">
        <title>Extensive microbial diversity within the chicken gut microbiome revealed by metagenomics and culture.</title>
        <authorList>
            <person name="Gilroy R."/>
            <person name="Ravi A."/>
            <person name="Getino M."/>
            <person name="Pursley I."/>
            <person name="Horton D.L."/>
            <person name="Alikhan N.F."/>
            <person name="Baker D."/>
            <person name="Gharbi K."/>
            <person name="Hall N."/>
            <person name="Watson M."/>
            <person name="Adriaenssens E.M."/>
            <person name="Foster-Nyarko E."/>
            <person name="Jarju S."/>
            <person name="Secka A."/>
            <person name="Antonio M."/>
            <person name="Oren A."/>
            <person name="Chaudhuri R.R."/>
            <person name="La Ragione R."/>
            <person name="Hildebrand F."/>
            <person name="Pallen M.J."/>
        </authorList>
    </citation>
    <scope>NUCLEOTIDE SEQUENCE</scope>
    <source>
        <strain evidence="2">CHK191-8634</strain>
    </source>
</reference>
<name>A0A9D1ITE6_9CLOT</name>
<evidence type="ECO:0000256" key="1">
    <source>
        <dbReference type="SAM" id="Phobius"/>
    </source>
</evidence>
<comment type="caution">
    <text evidence="2">The sequence shown here is derived from an EMBL/GenBank/DDBJ whole genome shotgun (WGS) entry which is preliminary data.</text>
</comment>
<keyword evidence="1" id="KW-1133">Transmembrane helix</keyword>
<feature type="transmembrane region" description="Helical" evidence="1">
    <location>
        <begin position="114"/>
        <end position="139"/>
    </location>
</feature>
<dbReference type="InterPro" id="IPR010787">
    <property type="entry name" value="DUF1385"/>
</dbReference>
<keyword evidence="1" id="KW-0472">Membrane</keyword>
<dbReference type="EMBL" id="DVMR01000017">
    <property type="protein sequence ID" value="HIU43007.1"/>
    <property type="molecule type" value="Genomic_DNA"/>
</dbReference>
<gene>
    <name evidence="2" type="ORF">IAB67_01775</name>
</gene>
<feature type="transmembrane region" description="Helical" evidence="1">
    <location>
        <begin position="210"/>
        <end position="230"/>
    </location>
</feature>
<dbReference type="PANTHER" id="PTHR42867">
    <property type="entry name" value="MEMBRANE PROTEIN-RELATED"/>
    <property type="match status" value="1"/>
</dbReference>
<dbReference type="AlphaFoldDB" id="A0A9D1ITE6"/>
<reference evidence="2" key="1">
    <citation type="submission" date="2020-10" db="EMBL/GenBank/DDBJ databases">
        <authorList>
            <person name="Gilroy R."/>
        </authorList>
    </citation>
    <scope>NUCLEOTIDE SEQUENCE</scope>
    <source>
        <strain evidence="2">CHK191-8634</strain>
    </source>
</reference>
<dbReference type="Proteomes" id="UP000824073">
    <property type="component" value="Unassembled WGS sequence"/>
</dbReference>
<evidence type="ECO:0000313" key="2">
    <source>
        <dbReference type="EMBL" id="HIU43007.1"/>
    </source>
</evidence>
<sequence length="311" mass="35270">MANQQKKTSIGGQALIEGILMRGPRKTAIVVRQSNGEMVEKVEDVGTGTHRRWARLPLIRGVVSFWDSMKYGVGALNYSASFFEDEEDYEPGRFEKWLTEKVGSKKLESMMMTVAVILGIAMPVALFFLLPTFISGFFGEGLPSIVRNLIEGCVRMVIFFLFIYLTSKQKDVHRTYMYHGAEHKTIACYEAGLPLTVENARVQNRRHPRCGTSFLFVVMIVGILFTALFAWGENPLVRMALRLALLPAIVAVSYEINRFAGRHDNTLTRVLRAPGLFMQRFTTFEPDDSMLEVAITAMNRVIPENDQEDRW</sequence>
<accession>A0A9D1ITE6</accession>
<proteinExistence type="predicted"/>
<dbReference type="PANTHER" id="PTHR42867:SF1">
    <property type="entry name" value="MEMBRANE PROTEIN-RELATED"/>
    <property type="match status" value="1"/>
</dbReference>
<organism evidence="2 3">
    <name type="scientific">Candidatus Ventrousia excrementavium</name>
    <dbReference type="NCBI Taxonomy" id="2840961"/>
    <lineage>
        <taxon>Bacteria</taxon>
        <taxon>Bacillati</taxon>
        <taxon>Bacillota</taxon>
        <taxon>Clostridia</taxon>
        <taxon>Eubacteriales</taxon>
        <taxon>Clostridiaceae</taxon>
        <taxon>Clostridiaceae incertae sedis</taxon>
        <taxon>Candidatus Ventrousia</taxon>
    </lineage>
</organism>
<protein>
    <submittedName>
        <fullName evidence="2">DUF1385 domain-containing protein</fullName>
    </submittedName>
</protein>
<keyword evidence="1" id="KW-0812">Transmembrane</keyword>
<dbReference type="Pfam" id="PF07136">
    <property type="entry name" value="DUF1385"/>
    <property type="match status" value="1"/>
</dbReference>